<evidence type="ECO:0000313" key="8">
    <source>
        <dbReference type="Proteomes" id="UP000076066"/>
    </source>
</evidence>
<organism evidence="7 8">
    <name type="scientific">Haematospirillum jordaniae</name>
    <dbReference type="NCBI Taxonomy" id="1549855"/>
    <lineage>
        <taxon>Bacteria</taxon>
        <taxon>Pseudomonadati</taxon>
        <taxon>Pseudomonadota</taxon>
        <taxon>Alphaproteobacteria</taxon>
        <taxon>Rhodospirillales</taxon>
        <taxon>Novispirillaceae</taxon>
        <taxon>Haematospirillum</taxon>
    </lineage>
</organism>
<dbReference type="NCBIfam" id="NF002341">
    <property type="entry name" value="PRK01305.1-1"/>
    <property type="match status" value="1"/>
</dbReference>
<comment type="subcellular location">
    <subcellularLocation>
        <location evidence="4">Cytoplasm</location>
    </subcellularLocation>
</comment>
<dbReference type="InterPro" id="IPR007471">
    <property type="entry name" value="N-end_Aminoacyl_Trfase_N"/>
</dbReference>
<dbReference type="NCBIfam" id="NF002343">
    <property type="entry name" value="PRK01305.1-4"/>
    <property type="match status" value="1"/>
</dbReference>
<dbReference type="Pfam" id="PF04377">
    <property type="entry name" value="ATE_C"/>
    <property type="match status" value="1"/>
</dbReference>
<dbReference type="KEGG" id="hjo:AY555_08020"/>
<accession>A0A143DEF2</accession>
<evidence type="ECO:0000259" key="6">
    <source>
        <dbReference type="Pfam" id="PF04377"/>
    </source>
</evidence>
<comment type="similarity">
    <text evidence="4">Belongs to the R-transferase family. Bpt subfamily.</text>
</comment>
<dbReference type="GO" id="GO:0071596">
    <property type="term" value="P:ubiquitin-dependent protein catabolic process via the N-end rule pathway"/>
    <property type="evidence" value="ECO:0007669"/>
    <property type="project" value="InterPro"/>
</dbReference>
<evidence type="ECO:0000256" key="1">
    <source>
        <dbReference type="ARBA" id="ARBA00022490"/>
    </source>
</evidence>
<dbReference type="AlphaFoldDB" id="A0A143DEF2"/>
<keyword evidence="3 4" id="KW-0012">Acyltransferase</keyword>
<dbReference type="InterPro" id="IPR017138">
    <property type="entry name" value="Asp_Glu_LeuTrfase"/>
</dbReference>
<proteinExistence type="inferred from homology"/>
<protein>
    <recommendedName>
        <fullName evidence="4">Aspartate/glutamate leucyltransferase</fullName>
        <ecNumber evidence="4">2.3.2.29</ecNumber>
    </recommendedName>
</protein>
<dbReference type="EC" id="2.3.2.29" evidence="4"/>
<dbReference type="InterPro" id="IPR016181">
    <property type="entry name" value="Acyl_CoA_acyltransferase"/>
</dbReference>
<dbReference type="OrthoDB" id="9782022at2"/>
<comment type="catalytic activity">
    <reaction evidence="4">
        <text>N-terminal L-glutamyl-[protein] + L-leucyl-tRNA(Leu) = N-terminal L-leucyl-L-glutamyl-[protein] + tRNA(Leu) + H(+)</text>
        <dbReference type="Rhea" id="RHEA:50412"/>
        <dbReference type="Rhea" id="RHEA-COMP:9613"/>
        <dbReference type="Rhea" id="RHEA-COMP:9622"/>
        <dbReference type="Rhea" id="RHEA-COMP:12664"/>
        <dbReference type="Rhea" id="RHEA-COMP:12668"/>
        <dbReference type="ChEBI" id="CHEBI:15378"/>
        <dbReference type="ChEBI" id="CHEBI:64721"/>
        <dbReference type="ChEBI" id="CHEBI:78442"/>
        <dbReference type="ChEBI" id="CHEBI:78494"/>
        <dbReference type="ChEBI" id="CHEBI:133041"/>
        <dbReference type="EC" id="2.3.2.29"/>
    </reaction>
</comment>
<dbReference type="InterPro" id="IPR007472">
    <property type="entry name" value="N-end_Aminoacyl_Trfase_C"/>
</dbReference>
<evidence type="ECO:0000256" key="3">
    <source>
        <dbReference type="ARBA" id="ARBA00023315"/>
    </source>
</evidence>
<dbReference type="GeneID" id="53317102"/>
<sequence length="255" mass="29110">MENSPVRRPHFFFTTAPMPCPYMEGRMERKIVTELAGPDAGALHDTLSRSGFRRSHSIAYAPACPSCTACTPVRVVVRDFARNRSFRRTWNSNADLYGRMVPPRATAEQYRLFSAYQACRHSGSDMALMSFYDYRAMVEDSPIETHLVEFRDHQGKLTAVCLMDKMDDGVSGVYSFFDTSKSRRGLGTFIILWMIETARTLELPYVYLGYWIAESPKMSYKERFTPLEVFTGNGWHLLDEKTGAPRPPVLQPFSP</sequence>
<dbReference type="Pfam" id="PF04376">
    <property type="entry name" value="ATE_N"/>
    <property type="match status" value="1"/>
</dbReference>
<comment type="catalytic activity">
    <reaction evidence="4">
        <text>N-terminal L-aspartyl-[protein] + L-leucyl-tRNA(Leu) = N-terminal L-leucyl-L-aspartyl-[protein] + tRNA(Leu) + H(+)</text>
        <dbReference type="Rhea" id="RHEA:50420"/>
        <dbReference type="Rhea" id="RHEA-COMP:9613"/>
        <dbReference type="Rhea" id="RHEA-COMP:9622"/>
        <dbReference type="Rhea" id="RHEA-COMP:12669"/>
        <dbReference type="Rhea" id="RHEA-COMP:12674"/>
        <dbReference type="ChEBI" id="CHEBI:15378"/>
        <dbReference type="ChEBI" id="CHEBI:64720"/>
        <dbReference type="ChEBI" id="CHEBI:78442"/>
        <dbReference type="ChEBI" id="CHEBI:78494"/>
        <dbReference type="ChEBI" id="CHEBI:133042"/>
        <dbReference type="EC" id="2.3.2.29"/>
    </reaction>
</comment>
<dbReference type="RefSeq" id="WP_066135437.1">
    <property type="nucleotide sequence ID" value="NZ_CP014525.1"/>
</dbReference>
<dbReference type="GO" id="GO:0005737">
    <property type="term" value="C:cytoplasm"/>
    <property type="evidence" value="ECO:0007669"/>
    <property type="project" value="UniProtKB-SubCell"/>
</dbReference>
<dbReference type="GO" id="GO:0004057">
    <property type="term" value="F:arginyl-tRNA--protein transferase activity"/>
    <property type="evidence" value="ECO:0007669"/>
    <property type="project" value="InterPro"/>
</dbReference>
<dbReference type="PIRSF" id="PIRSF037208">
    <property type="entry name" value="ATE_pro_prd"/>
    <property type="match status" value="1"/>
</dbReference>
<keyword evidence="1 4" id="KW-0963">Cytoplasm</keyword>
<dbReference type="NCBIfam" id="NF002346">
    <property type="entry name" value="PRK01305.2-3"/>
    <property type="match status" value="1"/>
</dbReference>
<dbReference type="SUPFAM" id="SSF55729">
    <property type="entry name" value="Acyl-CoA N-acyltransferases (Nat)"/>
    <property type="match status" value="1"/>
</dbReference>
<feature type="domain" description="N-end aminoacyl transferase N-terminal" evidence="5">
    <location>
        <begin position="19"/>
        <end position="88"/>
    </location>
</feature>
<comment type="function">
    <text evidence="4">Functions in the N-end rule pathway of protein degradation where it conjugates Leu from its aminoacyl-tRNA to the N-termini of proteins containing an N-terminal aspartate or glutamate.</text>
</comment>
<evidence type="ECO:0000259" key="5">
    <source>
        <dbReference type="Pfam" id="PF04376"/>
    </source>
</evidence>
<evidence type="ECO:0000256" key="4">
    <source>
        <dbReference type="HAMAP-Rule" id="MF_00689"/>
    </source>
</evidence>
<dbReference type="Proteomes" id="UP000076066">
    <property type="component" value="Chromosome"/>
</dbReference>
<dbReference type="GO" id="GO:0008914">
    <property type="term" value="F:leucyl-tRNA--protein transferase activity"/>
    <property type="evidence" value="ECO:0007669"/>
    <property type="project" value="UniProtKB-UniRule"/>
</dbReference>
<dbReference type="InterPro" id="IPR030700">
    <property type="entry name" value="N-end_Aminoacyl_Trfase"/>
</dbReference>
<dbReference type="PANTHER" id="PTHR21367:SF1">
    <property type="entry name" value="ARGINYL-TRNA--PROTEIN TRANSFERASE 1"/>
    <property type="match status" value="1"/>
</dbReference>
<evidence type="ECO:0000313" key="7">
    <source>
        <dbReference type="EMBL" id="AMW35131.1"/>
    </source>
</evidence>
<dbReference type="HAMAP" id="MF_00689">
    <property type="entry name" value="Bpt"/>
    <property type="match status" value="1"/>
</dbReference>
<feature type="domain" description="N-end rule aminoacyl transferase C-terminal" evidence="6">
    <location>
        <begin position="108"/>
        <end position="230"/>
    </location>
</feature>
<gene>
    <name evidence="4" type="primary">bpt</name>
    <name evidence="7" type="ORF">AY555_08020</name>
</gene>
<name>A0A143DEF2_9PROT</name>
<evidence type="ECO:0000256" key="2">
    <source>
        <dbReference type="ARBA" id="ARBA00022679"/>
    </source>
</evidence>
<keyword evidence="8" id="KW-1185">Reference proteome</keyword>
<reference evidence="7 8" key="1">
    <citation type="submission" date="2016-02" db="EMBL/GenBank/DDBJ databases">
        <title>Complete Genome of H5569, the type strain of the newly described species Haematospirillium jordaniae.</title>
        <authorList>
            <person name="Nicholson A.C."/>
            <person name="Humrighouse B.W."/>
            <person name="Loparov V."/>
            <person name="McQuiston J.R."/>
        </authorList>
    </citation>
    <scope>NUCLEOTIDE SEQUENCE [LARGE SCALE GENOMIC DNA]</scope>
    <source>
        <strain evidence="7 8">H5569</strain>
    </source>
</reference>
<dbReference type="STRING" id="1549855.AY555_08020"/>
<keyword evidence="2 4" id="KW-0808">Transferase</keyword>
<dbReference type="EMBL" id="CP014525">
    <property type="protein sequence ID" value="AMW35131.1"/>
    <property type="molecule type" value="Genomic_DNA"/>
</dbReference>
<dbReference type="PANTHER" id="PTHR21367">
    <property type="entry name" value="ARGININE-TRNA-PROTEIN TRANSFERASE 1"/>
    <property type="match status" value="1"/>
</dbReference>